<sequence>MKTLYPVFETTRLPFEKSMVAPKHAEQLLYEAPNANKYYNAFQSYNRQFVENEHNDGKVVVRWHNSAIQKIQVRVFETWLRRRGEEEDSAKSKTKPESKNTTRSALFAWSSGDSTVPYSNTNKNSVALTLKLNSSLTKPSSEGSSSGTQDPEKLPKGLNLVASKESITNRLHKMVDQEASRLLQERIQDIKEHHMEEMSKQISERKRKDHELHLLRLKKREEEYEEKFYNTNETSKPGFFGTLFGFSTPPTDKSEFNDDTHSIGEAFKPTASPNSNRFSLLTWGATESKESISPKPKLASSFEANDGTLESPPTTPVSRSLKKNSPLKRTDILNEGNNKPNNDTKNLDEDDSAGDDTIIHSKADVPQVPQSTCLTPRTPTWNMKALAFSPPSTNLGVLLSTKATPSSLKTTTNSSVIHSGVILEVEGNHTNGNINNIDGDDNDDDDDDDDDEDDDDDFDEFVSSNTV</sequence>
<dbReference type="OrthoDB" id="4095869at2759"/>
<feature type="region of interest" description="Disordered" evidence="1">
    <location>
        <begin position="428"/>
        <end position="467"/>
    </location>
</feature>
<feature type="region of interest" description="Disordered" evidence="1">
    <location>
        <begin position="289"/>
        <end position="372"/>
    </location>
</feature>
<protein>
    <submittedName>
        <fullName evidence="2">Uncharacterized protein</fullName>
    </submittedName>
</protein>
<evidence type="ECO:0000256" key="1">
    <source>
        <dbReference type="SAM" id="MobiDB-lite"/>
    </source>
</evidence>
<dbReference type="AlphaFoldDB" id="A0A9P7VF67"/>
<organism evidence="2 3">
    <name type="scientific">Scheffersomyces spartinae</name>
    <dbReference type="NCBI Taxonomy" id="45513"/>
    <lineage>
        <taxon>Eukaryota</taxon>
        <taxon>Fungi</taxon>
        <taxon>Dikarya</taxon>
        <taxon>Ascomycota</taxon>
        <taxon>Saccharomycotina</taxon>
        <taxon>Pichiomycetes</taxon>
        <taxon>Debaryomycetaceae</taxon>
        <taxon>Scheffersomyces</taxon>
    </lineage>
</organism>
<feature type="region of interest" description="Disordered" evidence="1">
    <location>
        <begin position="84"/>
        <end position="104"/>
    </location>
</feature>
<keyword evidence="3" id="KW-1185">Reference proteome</keyword>
<feature type="compositionally biased region" description="Polar residues" evidence="1">
    <location>
        <begin position="335"/>
        <end position="344"/>
    </location>
</feature>
<comment type="caution">
    <text evidence="2">The sequence shown here is derived from an EMBL/GenBank/DDBJ whole genome shotgun (WGS) entry which is preliminary data.</text>
</comment>
<dbReference type="GeneID" id="66113522"/>
<accession>A0A9P7VF67</accession>
<gene>
    <name evidence="2" type="ORF">KQ657_000148</name>
</gene>
<evidence type="ECO:0000313" key="3">
    <source>
        <dbReference type="Proteomes" id="UP000790833"/>
    </source>
</evidence>
<feature type="compositionally biased region" description="Polar residues" evidence="1">
    <location>
        <begin position="135"/>
        <end position="149"/>
    </location>
</feature>
<feature type="region of interest" description="Disordered" evidence="1">
    <location>
        <begin position="135"/>
        <end position="156"/>
    </location>
</feature>
<dbReference type="RefSeq" id="XP_043051681.1">
    <property type="nucleotide sequence ID" value="XM_043191004.1"/>
</dbReference>
<evidence type="ECO:0000313" key="2">
    <source>
        <dbReference type="EMBL" id="KAG7196136.1"/>
    </source>
</evidence>
<dbReference type="Proteomes" id="UP000790833">
    <property type="component" value="Unassembled WGS sequence"/>
</dbReference>
<name>A0A9P7VF67_9ASCO</name>
<feature type="compositionally biased region" description="Basic and acidic residues" evidence="1">
    <location>
        <begin position="84"/>
        <end position="100"/>
    </location>
</feature>
<proteinExistence type="predicted"/>
<feature type="compositionally biased region" description="Acidic residues" evidence="1">
    <location>
        <begin position="438"/>
        <end position="460"/>
    </location>
</feature>
<dbReference type="EMBL" id="JAHMUF010000001">
    <property type="protein sequence ID" value="KAG7196136.1"/>
    <property type="molecule type" value="Genomic_DNA"/>
</dbReference>
<reference evidence="2" key="1">
    <citation type="submission" date="2021-03" db="EMBL/GenBank/DDBJ databases">
        <authorList>
            <person name="Palmer J.M."/>
        </authorList>
    </citation>
    <scope>NUCLEOTIDE SEQUENCE</scope>
    <source>
        <strain evidence="2">ARV_011</strain>
    </source>
</reference>